<evidence type="ECO:0000256" key="2">
    <source>
        <dbReference type="ARBA" id="ARBA00008655"/>
    </source>
</evidence>
<feature type="signal peptide" evidence="9">
    <location>
        <begin position="1"/>
        <end position="19"/>
    </location>
</feature>
<comment type="pathway">
    <text evidence="1">Lipid metabolism.</text>
</comment>
<dbReference type="EC" id="2.3.1.51" evidence="7"/>
<dbReference type="AlphaFoldDB" id="A0A1Z5JZH7"/>
<dbReference type="FunCoup" id="A0A1Z5JZH7">
    <property type="interactions" value="27"/>
</dbReference>
<gene>
    <name evidence="11" type="ORF">FisN_4Lh411</name>
</gene>
<dbReference type="SUPFAM" id="SSF69593">
    <property type="entry name" value="Glycerol-3-phosphate (1)-acyltransferase"/>
    <property type="match status" value="1"/>
</dbReference>
<evidence type="ECO:0000313" key="11">
    <source>
        <dbReference type="EMBL" id="GAX19430.1"/>
    </source>
</evidence>
<keyword evidence="7" id="KW-0594">Phospholipid biosynthesis</keyword>
<keyword evidence="5 7" id="KW-0443">Lipid metabolism</keyword>
<dbReference type="SMART" id="SM00563">
    <property type="entry name" value="PlsC"/>
    <property type="match status" value="1"/>
</dbReference>
<protein>
    <recommendedName>
        <fullName evidence="7">1-acyl-sn-glycerol-3-phosphate acyltransferase</fullName>
        <ecNumber evidence="7">2.3.1.51</ecNumber>
    </recommendedName>
</protein>
<dbReference type="CDD" id="cd07989">
    <property type="entry name" value="LPLAT_AGPAT-like"/>
    <property type="match status" value="1"/>
</dbReference>
<keyword evidence="12" id="KW-1185">Reference proteome</keyword>
<proteinExistence type="inferred from homology"/>
<evidence type="ECO:0000256" key="3">
    <source>
        <dbReference type="ARBA" id="ARBA00022516"/>
    </source>
</evidence>
<evidence type="ECO:0000256" key="8">
    <source>
        <dbReference type="SAM" id="Phobius"/>
    </source>
</evidence>
<evidence type="ECO:0000256" key="9">
    <source>
        <dbReference type="SAM" id="SignalP"/>
    </source>
</evidence>
<dbReference type="GO" id="GO:0003841">
    <property type="term" value="F:1-acylglycerol-3-phosphate O-acyltransferase activity"/>
    <property type="evidence" value="ECO:0007669"/>
    <property type="project" value="UniProtKB-UniRule"/>
</dbReference>
<dbReference type="GO" id="GO:0016020">
    <property type="term" value="C:membrane"/>
    <property type="evidence" value="ECO:0007669"/>
    <property type="project" value="InterPro"/>
</dbReference>
<keyword evidence="6 7" id="KW-0012">Acyltransferase</keyword>
<dbReference type="Proteomes" id="UP000198406">
    <property type="component" value="Unassembled WGS sequence"/>
</dbReference>
<feature type="chain" id="PRO_5013346330" description="1-acyl-sn-glycerol-3-phosphate acyltransferase" evidence="9">
    <location>
        <begin position="20"/>
        <end position="338"/>
    </location>
</feature>
<evidence type="ECO:0000256" key="7">
    <source>
        <dbReference type="RuleBase" id="RU361267"/>
    </source>
</evidence>
<evidence type="ECO:0000313" key="12">
    <source>
        <dbReference type="Proteomes" id="UP000198406"/>
    </source>
</evidence>
<dbReference type="InterPro" id="IPR004552">
    <property type="entry name" value="AGP_acyltrans"/>
</dbReference>
<comment type="domain">
    <text evidence="7">The HXXXXD motif is essential for acyltransferase activity and may constitute the binding site for the phosphate moiety of the glycerol-3-phosphate.</text>
</comment>
<comment type="similarity">
    <text evidence="2 7">Belongs to the 1-acyl-sn-glycerol-3-phosphate acyltransferase family.</text>
</comment>
<evidence type="ECO:0000259" key="10">
    <source>
        <dbReference type="SMART" id="SM00563"/>
    </source>
</evidence>
<sequence>MRLQLIVCAALAAFFPVDALLSTHPQTLSTKQTFHTRQSPPLFSAAAAAVGSDEVDVSPSVKESKWDRVRREGGMFSIHTKYGGLNPFGLWYGVVAVTLGIPWYIAMTICQIFYKLTGERFDRLRRIPIFITQIWGTLLLRLTHCYPKMEGLDILRKFYKEGRCAMFVANHSSWMDIPYLGATIGWRNYKLISKKELQRVPILGKAIKVGGNILVDRQDRKSQLMTLKKGIQYLQDGVHLCTYPEGTRTRTGRLMPFKNGAFKMAHKAGAPVIPISIVGADKSMPIHWMFPFRPGHPVSRVVVHEPIESKGKTEEELAEAVRSALISGLDDYQKPLDK</sequence>
<feature type="domain" description="Phospholipid/glycerol acyltransferase" evidence="10">
    <location>
        <begin position="165"/>
        <end position="280"/>
    </location>
</feature>
<evidence type="ECO:0000256" key="6">
    <source>
        <dbReference type="ARBA" id="ARBA00023315"/>
    </source>
</evidence>
<feature type="transmembrane region" description="Helical" evidence="8">
    <location>
        <begin position="90"/>
        <end position="116"/>
    </location>
</feature>
<dbReference type="EMBL" id="BDSP01000136">
    <property type="protein sequence ID" value="GAX19430.1"/>
    <property type="molecule type" value="Genomic_DNA"/>
</dbReference>
<keyword evidence="8" id="KW-0812">Transmembrane</keyword>
<accession>A0A1Z5JZH7</accession>
<evidence type="ECO:0000256" key="4">
    <source>
        <dbReference type="ARBA" id="ARBA00022679"/>
    </source>
</evidence>
<dbReference type="GO" id="GO:0006654">
    <property type="term" value="P:phosphatidic acid biosynthetic process"/>
    <property type="evidence" value="ECO:0007669"/>
    <property type="project" value="TreeGrafter"/>
</dbReference>
<keyword evidence="8" id="KW-1133">Transmembrane helix</keyword>
<dbReference type="NCBIfam" id="TIGR00530">
    <property type="entry name" value="AGP_acyltrn"/>
    <property type="match status" value="1"/>
</dbReference>
<dbReference type="InParanoid" id="A0A1Z5JZH7"/>
<dbReference type="PANTHER" id="PTHR10434">
    <property type="entry name" value="1-ACYL-SN-GLYCEROL-3-PHOSPHATE ACYLTRANSFERASE"/>
    <property type="match status" value="1"/>
</dbReference>
<reference evidence="11 12" key="1">
    <citation type="journal article" date="2015" name="Plant Cell">
        <title>Oil accumulation by the oleaginous diatom Fistulifera solaris as revealed by the genome and transcriptome.</title>
        <authorList>
            <person name="Tanaka T."/>
            <person name="Maeda Y."/>
            <person name="Veluchamy A."/>
            <person name="Tanaka M."/>
            <person name="Abida H."/>
            <person name="Marechal E."/>
            <person name="Bowler C."/>
            <person name="Muto M."/>
            <person name="Sunaga Y."/>
            <person name="Tanaka M."/>
            <person name="Yoshino T."/>
            <person name="Taniguchi T."/>
            <person name="Fukuda Y."/>
            <person name="Nemoto M."/>
            <person name="Matsumoto M."/>
            <person name="Wong P.S."/>
            <person name="Aburatani S."/>
            <person name="Fujibuchi W."/>
        </authorList>
    </citation>
    <scope>NUCLEOTIDE SEQUENCE [LARGE SCALE GENOMIC DNA]</scope>
    <source>
        <strain evidence="11 12">JPCC DA0580</strain>
    </source>
</reference>
<keyword evidence="7" id="KW-1208">Phospholipid metabolism</keyword>
<keyword evidence="4 7" id="KW-0808">Transferase</keyword>
<dbReference type="InterPro" id="IPR002123">
    <property type="entry name" value="Plipid/glycerol_acylTrfase"/>
</dbReference>
<dbReference type="Pfam" id="PF01553">
    <property type="entry name" value="Acyltransferase"/>
    <property type="match status" value="1"/>
</dbReference>
<keyword evidence="3 7" id="KW-0444">Lipid biosynthesis</keyword>
<name>A0A1Z5JZH7_FISSO</name>
<organism evidence="11 12">
    <name type="scientific">Fistulifera solaris</name>
    <name type="common">Oleaginous diatom</name>
    <dbReference type="NCBI Taxonomy" id="1519565"/>
    <lineage>
        <taxon>Eukaryota</taxon>
        <taxon>Sar</taxon>
        <taxon>Stramenopiles</taxon>
        <taxon>Ochrophyta</taxon>
        <taxon>Bacillariophyta</taxon>
        <taxon>Bacillariophyceae</taxon>
        <taxon>Bacillariophycidae</taxon>
        <taxon>Naviculales</taxon>
        <taxon>Naviculaceae</taxon>
        <taxon>Fistulifera</taxon>
    </lineage>
</organism>
<keyword evidence="9" id="KW-0732">Signal</keyword>
<comment type="caution">
    <text evidence="11">The sequence shown here is derived from an EMBL/GenBank/DDBJ whole genome shotgun (WGS) entry which is preliminary data.</text>
</comment>
<keyword evidence="8" id="KW-0472">Membrane</keyword>
<dbReference type="PANTHER" id="PTHR10434:SF64">
    <property type="entry name" value="1-ACYL-SN-GLYCEROL-3-PHOSPHATE ACYLTRANSFERASE-RELATED"/>
    <property type="match status" value="1"/>
</dbReference>
<evidence type="ECO:0000256" key="1">
    <source>
        <dbReference type="ARBA" id="ARBA00005189"/>
    </source>
</evidence>
<evidence type="ECO:0000256" key="5">
    <source>
        <dbReference type="ARBA" id="ARBA00023098"/>
    </source>
</evidence>
<comment type="catalytic activity">
    <reaction evidence="7">
        <text>a 1-acyl-sn-glycero-3-phosphate + an acyl-CoA = a 1,2-diacyl-sn-glycero-3-phosphate + CoA</text>
        <dbReference type="Rhea" id="RHEA:19709"/>
        <dbReference type="ChEBI" id="CHEBI:57287"/>
        <dbReference type="ChEBI" id="CHEBI:57970"/>
        <dbReference type="ChEBI" id="CHEBI:58342"/>
        <dbReference type="ChEBI" id="CHEBI:58608"/>
        <dbReference type="EC" id="2.3.1.51"/>
    </reaction>
</comment>
<dbReference type="OrthoDB" id="417078at2759"/>